<dbReference type="NCBIfam" id="TIGR01484">
    <property type="entry name" value="HAD-SF-IIB"/>
    <property type="match status" value="1"/>
</dbReference>
<dbReference type="KEGG" id="mat:MARTH_orf520"/>
<accession>B3PMT7</accession>
<protein>
    <submittedName>
        <fullName evidence="2">COF family HAD hydrolase protein, conserved</fullName>
    </submittedName>
</protein>
<evidence type="ECO:0000256" key="1">
    <source>
        <dbReference type="ARBA" id="ARBA00001946"/>
    </source>
</evidence>
<dbReference type="InterPro" id="IPR036412">
    <property type="entry name" value="HAD-like_sf"/>
</dbReference>
<dbReference type="SUPFAM" id="SSF56784">
    <property type="entry name" value="HAD-like"/>
    <property type="match status" value="1"/>
</dbReference>
<comment type="cofactor">
    <cofactor evidence="1">
        <name>Mg(2+)</name>
        <dbReference type="ChEBI" id="CHEBI:18420"/>
    </cofactor>
</comment>
<organism evidence="2 3">
    <name type="scientific">Metamycoplasma arthritidis (strain 158L3-1)</name>
    <name type="common">Mycoplasma arthritidis</name>
    <dbReference type="NCBI Taxonomy" id="243272"/>
    <lineage>
        <taxon>Bacteria</taxon>
        <taxon>Bacillati</taxon>
        <taxon>Mycoplasmatota</taxon>
        <taxon>Mycoplasmoidales</taxon>
        <taxon>Metamycoplasmataceae</taxon>
        <taxon>Metamycoplasma</taxon>
    </lineage>
</organism>
<gene>
    <name evidence="2" type="ordered locus">MARTH_orf520</name>
</gene>
<proteinExistence type="predicted"/>
<dbReference type="EMBL" id="CP001047">
    <property type="protein sequence ID" value="ACF07339.1"/>
    <property type="molecule type" value="Genomic_DNA"/>
</dbReference>
<evidence type="ECO:0000313" key="2">
    <source>
        <dbReference type="EMBL" id="ACF07339.1"/>
    </source>
</evidence>
<evidence type="ECO:0000313" key="3">
    <source>
        <dbReference type="Proteomes" id="UP000008812"/>
    </source>
</evidence>
<dbReference type="Proteomes" id="UP000008812">
    <property type="component" value="Chromosome"/>
</dbReference>
<dbReference type="InterPro" id="IPR023214">
    <property type="entry name" value="HAD_sf"/>
</dbReference>
<dbReference type="Pfam" id="PF08282">
    <property type="entry name" value="Hydrolase_3"/>
    <property type="match status" value="1"/>
</dbReference>
<dbReference type="eggNOG" id="COG0561">
    <property type="taxonomic scope" value="Bacteria"/>
</dbReference>
<dbReference type="GO" id="GO:0016791">
    <property type="term" value="F:phosphatase activity"/>
    <property type="evidence" value="ECO:0007669"/>
    <property type="project" value="TreeGrafter"/>
</dbReference>
<dbReference type="GO" id="GO:0000287">
    <property type="term" value="F:magnesium ion binding"/>
    <property type="evidence" value="ECO:0007669"/>
    <property type="project" value="TreeGrafter"/>
</dbReference>
<dbReference type="RefSeq" id="WP_012498296.1">
    <property type="nucleotide sequence ID" value="NC_011025.1"/>
</dbReference>
<reference evidence="2 3" key="1">
    <citation type="journal article" date="2008" name="Infect. Immun.">
        <title>Genome of Mycoplasma arthritidis.</title>
        <authorList>
            <person name="Dybvig K."/>
            <person name="Zuhua C."/>
            <person name="Lao P."/>
            <person name="Jordan D.S."/>
            <person name="French C.T."/>
            <person name="Tu A.H."/>
            <person name="Loraine A.E."/>
        </authorList>
    </citation>
    <scope>NUCLEOTIDE SEQUENCE [LARGE SCALE GENOMIC DNA]</scope>
    <source>
        <strain evidence="2 3">158L3-1</strain>
    </source>
</reference>
<dbReference type="InterPro" id="IPR006379">
    <property type="entry name" value="HAD-SF_hydro_IIB"/>
</dbReference>
<dbReference type="STRING" id="243272.MARTH_orf520"/>
<dbReference type="AlphaFoldDB" id="B3PMT7"/>
<dbReference type="Gene3D" id="3.30.1240.10">
    <property type="match status" value="1"/>
</dbReference>
<dbReference type="GO" id="GO:0005829">
    <property type="term" value="C:cytosol"/>
    <property type="evidence" value="ECO:0007669"/>
    <property type="project" value="TreeGrafter"/>
</dbReference>
<dbReference type="PANTHER" id="PTHR10000">
    <property type="entry name" value="PHOSPHOSERINE PHOSPHATASE"/>
    <property type="match status" value="1"/>
</dbReference>
<dbReference type="PANTHER" id="PTHR10000:SF8">
    <property type="entry name" value="HAD SUPERFAMILY HYDROLASE-LIKE, TYPE 3"/>
    <property type="match status" value="1"/>
</dbReference>
<dbReference type="Gene3D" id="3.40.50.1000">
    <property type="entry name" value="HAD superfamily/HAD-like"/>
    <property type="match status" value="1"/>
</dbReference>
<keyword evidence="2" id="KW-0378">Hydrolase</keyword>
<sequence length="286" mass="32821">MLRITNDKVPVIFSDIDGTFYDSNFQINSDTLVDIDFAIKNGALFNICTGNPCFSKMKNLASKLNCSYLVCSEGSQIFDLVNNKTIFEALIDNETLQKVIEIATQNDLYPFFWNGEKYFYLKDNPNNEILYGYHFDSKEEFKIPQKYDGHEFMPAKIEIYASSQKPSLTLLENLENVEIVQNEKNITILPRGVNKFFAINYLVSRNFIKNVKLNEIMTIGDGNNDVAMLKETNFSYAMANASLLAKQAAKYHTSAVEQNGLGEAILDYLYRLKNIVKKYLFHEFDK</sequence>
<name>B3PMT7_META1</name>
<keyword evidence="3" id="KW-1185">Reference proteome</keyword>
<dbReference type="HOGENOM" id="CLU_044146_1_2_14"/>